<name>A0ABV3S4L6_9LACO</name>
<protein>
    <submittedName>
        <fullName evidence="2">SprT family protein</fullName>
    </submittedName>
</protein>
<proteinExistence type="predicted"/>
<dbReference type="EMBL" id="JBFPER010000001">
    <property type="protein sequence ID" value="MEX0380320.1"/>
    <property type="molecule type" value="Genomic_DNA"/>
</dbReference>
<reference evidence="2 3" key="1">
    <citation type="submission" date="2024-07" db="EMBL/GenBank/DDBJ databases">
        <authorList>
            <person name="Yun M."/>
        </authorList>
    </citation>
    <scope>NUCLEOTIDE SEQUENCE [LARGE SCALE GENOMIC DNA]</scope>
    <source>
        <strain evidence="2 3">MS01</strain>
    </source>
</reference>
<dbReference type="Pfam" id="PF10263">
    <property type="entry name" value="SprT-like"/>
    <property type="match status" value="1"/>
</dbReference>
<evidence type="ECO:0000259" key="1">
    <source>
        <dbReference type="SMART" id="SM00731"/>
    </source>
</evidence>
<dbReference type="InterPro" id="IPR006640">
    <property type="entry name" value="SprT-like_domain"/>
</dbReference>
<dbReference type="SMART" id="SM00731">
    <property type="entry name" value="SprT"/>
    <property type="match status" value="1"/>
</dbReference>
<organism evidence="2 3">
    <name type="scientific">Leuconostoc aquikimchii</name>
    <dbReference type="NCBI Taxonomy" id="3236804"/>
    <lineage>
        <taxon>Bacteria</taxon>
        <taxon>Bacillati</taxon>
        <taxon>Bacillota</taxon>
        <taxon>Bacilli</taxon>
        <taxon>Lactobacillales</taxon>
        <taxon>Lactobacillaceae</taxon>
        <taxon>Leuconostoc</taxon>
    </lineage>
</organism>
<feature type="domain" description="SprT-like" evidence="1">
    <location>
        <begin position="5"/>
        <end position="145"/>
    </location>
</feature>
<gene>
    <name evidence="2" type="ORF">AB3K24_03020</name>
</gene>
<keyword evidence="3" id="KW-1185">Reference proteome</keyword>
<dbReference type="RefSeq" id="WP_367975554.1">
    <property type="nucleotide sequence ID" value="NZ_JBFPEQ010000001.1"/>
</dbReference>
<evidence type="ECO:0000313" key="3">
    <source>
        <dbReference type="Proteomes" id="UP001556617"/>
    </source>
</evidence>
<comment type="caution">
    <text evidence="2">The sequence shown here is derived from an EMBL/GenBank/DDBJ whole genome shotgun (WGS) entry which is preliminary data.</text>
</comment>
<evidence type="ECO:0000313" key="2">
    <source>
        <dbReference type="EMBL" id="MEX0380320.1"/>
    </source>
</evidence>
<sequence length="151" mass="17780">MVTQPELQDFVMQISKAYFQWPFNHVATFNKRLKTTGGRYLLASHHLEFNEKMVGLPEFEGIVKHELVHYHLHLQQLGYQHKDLDFKKLLAQVGGSRFAPHLKKARASNHFWLYHCENKHDIVRKRHFQASNYRCGQCGTKIYFVGEIGNE</sequence>
<accession>A0ABV3S4L6</accession>
<dbReference type="NCBIfam" id="NF003339">
    <property type="entry name" value="PRK04351.1"/>
    <property type="match status" value="1"/>
</dbReference>
<dbReference type="Proteomes" id="UP001556617">
    <property type="component" value="Unassembled WGS sequence"/>
</dbReference>